<keyword evidence="2" id="KW-1185">Reference proteome</keyword>
<evidence type="ECO:0000313" key="2">
    <source>
        <dbReference type="Proteomes" id="UP000030764"/>
    </source>
</evidence>
<organism evidence="1 2">
    <name type="scientific">Trichuris suis</name>
    <name type="common">pig whipworm</name>
    <dbReference type="NCBI Taxonomy" id="68888"/>
    <lineage>
        <taxon>Eukaryota</taxon>
        <taxon>Metazoa</taxon>
        <taxon>Ecdysozoa</taxon>
        <taxon>Nematoda</taxon>
        <taxon>Enoplea</taxon>
        <taxon>Dorylaimia</taxon>
        <taxon>Trichinellida</taxon>
        <taxon>Trichuridae</taxon>
        <taxon>Trichuris</taxon>
    </lineage>
</organism>
<evidence type="ECO:0000313" key="1">
    <source>
        <dbReference type="EMBL" id="KFD49839.1"/>
    </source>
</evidence>
<dbReference type="AlphaFoldDB" id="A0A085LXZ3"/>
<dbReference type="EMBL" id="KL363263">
    <property type="protein sequence ID" value="KFD49839.1"/>
    <property type="molecule type" value="Genomic_DNA"/>
</dbReference>
<accession>A0A085LXZ3</accession>
<dbReference type="Proteomes" id="UP000030764">
    <property type="component" value="Unassembled WGS sequence"/>
</dbReference>
<gene>
    <name evidence="1" type="ORF">M513_09306</name>
</gene>
<name>A0A085LXZ3_9BILA</name>
<reference evidence="1 2" key="1">
    <citation type="journal article" date="2014" name="Nat. Genet.">
        <title>Genome and transcriptome of the porcine whipworm Trichuris suis.</title>
        <authorList>
            <person name="Jex A.R."/>
            <person name="Nejsum P."/>
            <person name="Schwarz E.M."/>
            <person name="Hu L."/>
            <person name="Young N.D."/>
            <person name="Hall R.S."/>
            <person name="Korhonen P.K."/>
            <person name="Liao S."/>
            <person name="Thamsborg S."/>
            <person name="Xia J."/>
            <person name="Xu P."/>
            <person name="Wang S."/>
            <person name="Scheerlinck J.P."/>
            <person name="Hofmann A."/>
            <person name="Sternberg P.W."/>
            <person name="Wang J."/>
            <person name="Gasser R.B."/>
        </authorList>
    </citation>
    <scope>NUCLEOTIDE SEQUENCE [LARGE SCALE GENOMIC DNA]</scope>
    <source>
        <strain evidence="1">DCEP-RM93M</strain>
    </source>
</reference>
<proteinExistence type="predicted"/>
<sequence length="97" mass="10531">MTTGQWERTGSELLSPHPDAQINRKKCSCTTILCTETAGPYLLIYYLFLKLPILTPDSTSGSSFRSLVPVLCASVDSFSVSLVSVEEGGRPSPLAHR</sequence>
<protein>
    <submittedName>
        <fullName evidence="1">Uncharacterized protein</fullName>
    </submittedName>
</protein>